<dbReference type="AlphaFoldDB" id="A0A1H1D1J9"/>
<protein>
    <recommendedName>
        <fullName evidence="3">Prenyltransferase</fullName>
    </recommendedName>
</protein>
<sequence>MDIDLNRVSAFMTANARLLDRRRFDLITGRGEADGVLGALAAYRNDDGGFGWALEPDLRSPESQPVGALHAFEVLEEVAEYGGAAPGPTAVRLCDWLDSVTLPDGGVPFALPVGEPTGTAPWWRQAGTEHSSLHLTCAVAGAAHLLGRYDAAVREHRWLERATGYCMARIAAAERPAGSYELRYVLSFLDAVHDVVPEAPGELRRMVGLLPDDGLLPVAGGADGEALHPLDYAPRPGTPLRGLLPGEVIEADLDRLASRQDDDGGWTVDFVSASTAGALEWRGHATVAAVKILLAHGADGRTEIG</sequence>
<evidence type="ECO:0000313" key="1">
    <source>
        <dbReference type="EMBL" id="SDQ70353.1"/>
    </source>
</evidence>
<dbReference type="OrthoDB" id="3286086at2"/>
<dbReference type="STRING" id="35622.SAMN04489764_1773"/>
<gene>
    <name evidence="1" type="ORF">SAMN04489764_1773</name>
</gene>
<dbReference type="SUPFAM" id="SSF48239">
    <property type="entry name" value="Terpenoid cyclases/Protein prenyltransferases"/>
    <property type="match status" value="1"/>
</dbReference>
<organism evidence="1 2">
    <name type="scientific">Thermostaphylospora chromogena</name>
    <dbReference type="NCBI Taxonomy" id="35622"/>
    <lineage>
        <taxon>Bacteria</taxon>
        <taxon>Bacillati</taxon>
        <taxon>Actinomycetota</taxon>
        <taxon>Actinomycetes</taxon>
        <taxon>Streptosporangiales</taxon>
        <taxon>Thermomonosporaceae</taxon>
        <taxon>Thermostaphylospora</taxon>
    </lineage>
</organism>
<dbReference type="RefSeq" id="WP_093258584.1">
    <property type="nucleotide sequence ID" value="NZ_FNKK01000002.1"/>
</dbReference>
<proteinExistence type="predicted"/>
<accession>A0A1H1D1J9</accession>
<keyword evidence="2" id="KW-1185">Reference proteome</keyword>
<evidence type="ECO:0008006" key="3">
    <source>
        <dbReference type="Google" id="ProtNLM"/>
    </source>
</evidence>
<name>A0A1H1D1J9_9ACTN</name>
<reference evidence="1 2" key="1">
    <citation type="submission" date="2016-10" db="EMBL/GenBank/DDBJ databases">
        <authorList>
            <person name="de Groot N.N."/>
        </authorList>
    </citation>
    <scope>NUCLEOTIDE SEQUENCE [LARGE SCALE GENOMIC DNA]</scope>
    <source>
        <strain evidence="1 2">DSM 43794</strain>
    </source>
</reference>
<dbReference type="EMBL" id="FNKK01000002">
    <property type="protein sequence ID" value="SDQ70353.1"/>
    <property type="molecule type" value="Genomic_DNA"/>
</dbReference>
<dbReference type="InterPro" id="IPR008930">
    <property type="entry name" value="Terpenoid_cyclase/PrenylTrfase"/>
</dbReference>
<dbReference type="Proteomes" id="UP000217103">
    <property type="component" value="Unassembled WGS sequence"/>
</dbReference>
<evidence type="ECO:0000313" key="2">
    <source>
        <dbReference type="Proteomes" id="UP000217103"/>
    </source>
</evidence>